<evidence type="ECO:0000259" key="10">
    <source>
        <dbReference type="PROSITE" id="PS50869"/>
    </source>
</evidence>
<keyword evidence="8" id="KW-0325">Glycoprotein</keyword>
<evidence type="ECO:0000313" key="11">
    <source>
        <dbReference type="Proteomes" id="UP000079169"/>
    </source>
</evidence>
<dbReference type="AlphaFoldDB" id="A0A1S3D9S1"/>
<evidence type="ECO:0000256" key="5">
    <source>
        <dbReference type="ARBA" id="ARBA00022989"/>
    </source>
</evidence>
<keyword evidence="7" id="KW-1015">Disulfide bond</keyword>
<dbReference type="PaxDb" id="121845-A0A1S3D9S1"/>
<dbReference type="KEGG" id="dci:103514270"/>
<dbReference type="Proteomes" id="UP000079169">
    <property type="component" value="Unplaced"/>
</dbReference>
<dbReference type="GO" id="GO:0070062">
    <property type="term" value="C:extracellular exosome"/>
    <property type="evidence" value="ECO:0007669"/>
    <property type="project" value="TreeGrafter"/>
</dbReference>
<dbReference type="GO" id="GO:0005886">
    <property type="term" value="C:plasma membrane"/>
    <property type="evidence" value="ECO:0007669"/>
    <property type="project" value="UniProtKB-UniRule"/>
</dbReference>
<gene>
    <name evidence="12" type="primary">LOC103514270</name>
</gene>
<comment type="similarity">
    <text evidence="2 9">Belongs to the ITM2 family.</text>
</comment>
<keyword evidence="3" id="KW-0812">Transmembrane</keyword>
<sequence>MASAVFENAVNEDLEPVKPKGKSFREEFEMDLKSGAYEKMFVPEFERGRSSKFIHDFQANMTGIVDVAGQRCFVMPLDRSVVLPPASLHDLLQKMQTGYYTVNPNQLSESYEAVETPVEDIELLGSHIAQACQDYPVYKLHKLVGGSK</sequence>
<dbReference type="RefSeq" id="XP_008477364.1">
    <property type="nucleotide sequence ID" value="XM_008479142.3"/>
</dbReference>
<evidence type="ECO:0000256" key="7">
    <source>
        <dbReference type="ARBA" id="ARBA00023157"/>
    </source>
</evidence>
<evidence type="ECO:0000256" key="6">
    <source>
        <dbReference type="ARBA" id="ARBA00023136"/>
    </source>
</evidence>
<feature type="domain" description="BRICHOS" evidence="10">
    <location>
        <begin position="45"/>
        <end position="140"/>
    </location>
</feature>
<dbReference type="GeneID" id="103514270"/>
<dbReference type="PANTHER" id="PTHR10962:SF1">
    <property type="entry name" value="INTEGRAL MEMBRANE PROTEIN 2"/>
    <property type="match status" value="1"/>
</dbReference>
<keyword evidence="5" id="KW-1133">Transmembrane helix</keyword>
<evidence type="ECO:0000256" key="8">
    <source>
        <dbReference type="ARBA" id="ARBA00023180"/>
    </source>
</evidence>
<reference evidence="12" key="1">
    <citation type="submission" date="2025-08" db="UniProtKB">
        <authorList>
            <consortium name="RefSeq"/>
        </authorList>
    </citation>
    <scope>IDENTIFICATION</scope>
</reference>
<evidence type="ECO:0000256" key="1">
    <source>
        <dbReference type="ARBA" id="ARBA00004606"/>
    </source>
</evidence>
<organism evidence="11 12">
    <name type="scientific">Diaphorina citri</name>
    <name type="common">Asian citrus psyllid</name>
    <dbReference type="NCBI Taxonomy" id="121845"/>
    <lineage>
        <taxon>Eukaryota</taxon>
        <taxon>Metazoa</taxon>
        <taxon>Ecdysozoa</taxon>
        <taxon>Arthropoda</taxon>
        <taxon>Hexapoda</taxon>
        <taxon>Insecta</taxon>
        <taxon>Pterygota</taxon>
        <taxon>Neoptera</taxon>
        <taxon>Paraneoptera</taxon>
        <taxon>Hemiptera</taxon>
        <taxon>Sternorrhyncha</taxon>
        <taxon>Psylloidea</taxon>
        <taxon>Psyllidae</taxon>
        <taxon>Diaphorininae</taxon>
        <taxon>Diaphorina</taxon>
    </lineage>
</organism>
<dbReference type="InterPro" id="IPR040145">
    <property type="entry name" value="ITM2"/>
</dbReference>
<dbReference type="GO" id="GO:0042985">
    <property type="term" value="P:negative regulation of amyloid precursor protein biosynthetic process"/>
    <property type="evidence" value="ECO:0007669"/>
    <property type="project" value="TreeGrafter"/>
</dbReference>
<keyword evidence="9" id="KW-1003">Cell membrane</keyword>
<accession>A0A1S3D9S1</accession>
<keyword evidence="4 9" id="KW-0735">Signal-anchor</keyword>
<dbReference type="InterPro" id="IPR007084">
    <property type="entry name" value="BRICHOS_dom"/>
</dbReference>
<proteinExistence type="inferred from homology"/>
<dbReference type="PROSITE" id="PS50869">
    <property type="entry name" value="BRICHOS"/>
    <property type="match status" value="1"/>
</dbReference>
<evidence type="ECO:0000256" key="9">
    <source>
        <dbReference type="RuleBase" id="RU367061"/>
    </source>
</evidence>
<keyword evidence="11" id="KW-1185">Reference proteome</keyword>
<keyword evidence="6" id="KW-0472">Membrane</keyword>
<evidence type="ECO:0000256" key="4">
    <source>
        <dbReference type="ARBA" id="ARBA00022968"/>
    </source>
</evidence>
<dbReference type="GO" id="GO:0001540">
    <property type="term" value="F:amyloid-beta binding"/>
    <property type="evidence" value="ECO:0007669"/>
    <property type="project" value="TreeGrafter"/>
</dbReference>
<dbReference type="SMART" id="SM01039">
    <property type="entry name" value="BRICHOS"/>
    <property type="match status" value="1"/>
</dbReference>
<dbReference type="Gene3D" id="3.30.390.150">
    <property type="match status" value="1"/>
</dbReference>
<dbReference type="PANTHER" id="PTHR10962">
    <property type="entry name" value="INTEGRAL TRANSMEMBRANE PROTEIN 2"/>
    <property type="match status" value="1"/>
</dbReference>
<dbReference type="STRING" id="121845.A0A1S3D9S1"/>
<name>A0A1S3D9S1_DIACI</name>
<dbReference type="Pfam" id="PF04089">
    <property type="entry name" value="BRICHOS"/>
    <property type="match status" value="1"/>
</dbReference>
<protein>
    <recommendedName>
        <fullName evidence="9">Integral membrane protein 2</fullName>
    </recommendedName>
</protein>
<evidence type="ECO:0000256" key="3">
    <source>
        <dbReference type="ARBA" id="ARBA00022692"/>
    </source>
</evidence>
<dbReference type="GO" id="GO:0005794">
    <property type="term" value="C:Golgi apparatus"/>
    <property type="evidence" value="ECO:0007669"/>
    <property type="project" value="TreeGrafter"/>
</dbReference>
<comment type="subcellular location">
    <subcellularLocation>
        <location evidence="1 9">Membrane</location>
        <topology evidence="1 9">Single-pass type II membrane protein</topology>
    </subcellularLocation>
</comment>
<evidence type="ECO:0000313" key="12">
    <source>
        <dbReference type="RefSeq" id="XP_008477364.1"/>
    </source>
</evidence>
<evidence type="ECO:0000256" key="2">
    <source>
        <dbReference type="ARBA" id="ARBA00006794"/>
    </source>
</evidence>